<comment type="similarity">
    <text evidence="2 7">Belongs to the methyltransferase superfamily. L-isoaspartyl/D-aspartyl protein methyltransferase family.</text>
</comment>
<dbReference type="InterPro" id="IPR000682">
    <property type="entry name" value="PCMT"/>
</dbReference>
<keyword evidence="4 7" id="KW-0489">Methyltransferase</keyword>
<dbReference type="Gene3D" id="3.40.50.150">
    <property type="entry name" value="Vaccinia Virus protein VP39"/>
    <property type="match status" value="1"/>
</dbReference>
<comment type="function">
    <text evidence="7">Catalyzes the methyl esterification of L-isoaspartyl residues in peptides and proteins that result from spontaneous decomposition of normal L-aspartyl and L-asparaginyl residues. It plays a role in the repair and/or degradation of damaged proteins.</text>
</comment>
<protein>
    <recommendedName>
        <fullName evidence="7">Protein-L-isoaspartate O-methyltransferase</fullName>
        <ecNumber evidence="7">2.1.1.77</ecNumber>
    </recommendedName>
    <alternativeName>
        <fullName evidence="7">L-isoaspartyl protein carboxyl methyltransferase</fullName>
    </alternativeName>
    <alternativeName>
        <fullName evidence="7">Protein L-isoaspartyl methyltransferase</fullName>
    </alternativeName>
    <alternativeName>
        <fullName evidence="7">Protein-beta-aspartate methyltransferase</fullName>
        <shortName evidence="7">PIMT</shortName>
    </alternativeName>
</protein>
<gene>
    <name evidence="7" type="primary">pcm</name>
    <name evidence="8" type="ORF">THITH_13230</name>
</gene>
<sequence length="236" mass="26402">MTSVIRVLIWGLLAGSLTGPVLAQDGRFDRERERMVATQVEARGIQDPATLEALRRVPRHRFVPEDRRRHAYQDRPVPIGYGQTISQPFLVAYMTELLKPRPGMRVLEIGTGSGYQAAVLAEILDEVFTVEIIGELAQWGETNLRRAGYGHVRVKQADGYYGWEEHAPFDAIVVTAAADHIPPPLLDQLRDGGRMVIPVGSPFRTQTLMLITRDGDRTVSESLLPVRFVPLTRKTP</sequence>
<evidence type="ECO:0000313" key="9">
    <source>
        <dbReference type="Proteomes" id="UP000005289"/>
    </source>
</evidence>
<dbReference type="InterPro" id="IPR029063">
    <property type="entry name" value="SAM-dependent_MTases_sf"/>
</dbReference>
<proteinExistence type="inferred from homology"/>
<evidence type="ECO:0000256" key="6">
    <source>
        <dbReference type="ARBA" id="ARBA00022691"/>
    </source>
</evidence>
<dbReference type="CDD" id="cd02440">
    <property type="entry name" value="AdoMet_MTases"/>
    <property type="match status" value="1"/>
</dbReference>
<evidence type="ECO:0000256" key="1">
    <source>
        <dbReference type="ARBA" id="ARBA00004496"/>
    </source>
</evidence>
<dbReference type="GO" id="GO:0030091">
    <property type="term" value="P:protein repair"/>
    <property type="evidence" value="ECO:0007669"/>
    <property type="project" value="UniProtKB-UniRule"/>
</dbReference>
<reference evidence="8 9" key="1">
    <citation type="submission" date="2013-12" db="EMBL/GenBank/DDBJ databases">
        <authorList>
            <consortium name="DOE Joint Genome Institute"/>
            <person name="Muyzer G."/>
            <person name="Huntemann M."/>
            <person name="Han J."/>
            <person name="Chen A."/>
            <person name="Kyrpides N."/>
            <person name="Mavromatis K."/>
            <person name="Markowitz V."/>
            <person name="Palaniappan K."/>
            <person name="Ivanova N."/>
            <person name="Schaumberg A."/>
            <person name="Pati A."/>
            <person name="Liolios K."/>
            <person name="Nordberg H.P."/>
            <person name="Cantor M.N."/>
            <person name="Hua S.X."/>
            <person name="Woyke T."/>
        </authorList>
    </citation>
    <scope>NUCLEOTIDE SEQUENCE [LARGE SCALE GENOMIC DNA]</scope>
    <source>
        <strain evidence="8 9">ARh 1</strain>
    </source>
</reference>
<dbReference type="OrthoDB" id="9810066at2"/>
<keyword evidence="6 7" id="KW-0949">S-adenosyl-L-methionine</keyword>
<keyword evidence="9" id="KW-1185">Reference proteome</keyword>
<dbReference type="GO" id="GO:0032259">
    <property type="term" value="P:methylation"/>
    <property type="evidence" value="ECO:0007669"/>
    <property type="project" value="UniProtKB-KW"/>
</dbReference>
<dbReference type="STRING" id="713585.THITH_13230"/>
<evidence type="ECO:0000313" key="8">
    <source>
        <dbReference type="EMBL" id="AHE99062.1"/>
    </source>
</evidence>
<dbReference type="NCBIfam" id="NF001453">
    <property type="entry name" value="PRK00312.1"/>
    <property type="match status" value="1"/>
</dbReference>
<keyword evidence="3 7" id="KW-0963">Cytoplasm</keyword>
<dbReference type="HAMAP" id="MF_00090">
    <property type="entry name" value="PIMT"/>
    <property type="match status" value="1"/>
</dbReference>
<name>W0DP79_9GAMM</name>
<dbReference type="FunFam" id="3.40.50.150:FF:000010">
    <property type="entry name" value="Protein-L-isoaspartate O-methyltransferase"/>
    <property type="match status" value="1"/>
</dbReference>
<organism evidence="8 9">
    <name type="scientific">Thioalkalivibrio paradoxus ARh 1</name>
    <dbReference type="NCBI Taxonomy" id="713585"/>
    <lineage>
        <taxon>Bacteria</taxon>
        <taxon>Pseudomonadati</taxon>
        <taxon>Pseudomonadota</taxon>
        <taxon>Gammaproteobacteria</taxon>
        <taxon>Chromatiales</taxon>
        <taxon>Ectothiorhodospiraceae</taxon>
        <taxon>Thioalkalivibrio</taxon>
    </lineage>
</organism>
<dbReference type="NCBIfam" id="TIGR00080">
    <property type="entry name" value="pimt"/>
    <property type="match status" value="1"/>
</dbReference>
<dbReference type="PROSITE" id="PS01279">
    <property type="entry name" value="PCMT"/>
    <property type="match status" value="1"/>
</dbReference>
<dbReference type="GO" id="GO:0004719">
    <property type="term" value="F:protein-L-isoaspartate (D-aspartate) O-methyltransferase activity"/>
    <property type="evidence" value="ECO:0007669"/>
    <property type="project" value="UniProtKB-UniRule"/>
</dbReference>
<dbReference type="PANTHER" id="PTHR11579">
    <property type="entry name" value="PROTEIN-L-ISOASPARTATE O-METHYLTRANSFERASE"/>
    <property type="match status" value="1"/>
</dbReference>
<dbReference type="HOGENOM" id="CLU_055432_2_0_6"/>
<dbReference type="AlphaFoldDB" id="W0DP79"/>
<dbReference type="RefSeq" id="WP_006748536.1">
    <property type="nucleotide sequence ID" value="NZ_CP007029.1"/>
</dbReference>
<keyword evidence="5 7" id="KW-0808">Transferase</keyword>
<comment type="subcellular location">
    <subcellularLocation>
        <location evidence="1 7">Cytoplasm</location>
    </subcellularLocation>
</comment>
<evidence type="ECO:0000256" key="7">
    <source>
        <dbReference type="HAMAP-Rule" id="MF_00090"/>
    </source>
</evidence>
<dbReference type="Pfam" id="PF01135">
    <property type="entry name" value="PCMT"/>
    <property type="match status" value="1"/>
</dbReference>
<dbReference type="Proteomes" id="UP000005289">
    <property type="component" value="Chromosome"/>
</dbReference>
<evidence type="ECO:0000256" key="3">
    <source>
        <dbReference type="ARBA" id="ARBA00022490"/>
    </source>
</evidence>
<dbReference type="GO" id="GO:0005737">
    <property type="term" value="C:cytoplasm"/>
    <property type="evidence" value="ECO:0007669"/>
    <property type="project" value="UniProtKB-SubCell"/>
</dbReference>
<dbReference type="PANTHER" id="PTHR11579:SF0">
    <property type="entry name" value="PROTEIN-L-ISOASPARTATE(D-ASPARTATE) O-METHYLTRANSFERASE"/>
    <property type="match status" value="1"/>
</dbReference>
<evidence type="ECO:0000256" key="5">
    <source>
        <dbReference type="ARBA" id="ARBA00022679"/>
    </source>
</evidence>
<accession>W0DP79</accession>
<dbReference type="SUPFAM" id="SSF53335">
    <property type="entry name" value="S-adenosyl-L-methionine-dependent methyltransferases"/>
    <property type="match status" value="1"/>
</dbReference>
<comment type="catalytic activity">
    <reaction evidence="7">
        <text>[protein]-L-isoaspartate + S-adenosyl-L-methionine = [protein]-L-isoaspartate alpha-methyl ester + S-adenosyl-L-homocysteine</text>
        <dbReference type="Rhea" id="RHEA:12705"/>
        <dbReference type="Rhea" id="RHEA-COMP:12143"/>
        <dbReference type="Rhea" id="RHEA-COMP:12144"/>
        <dbReference type="ChEBI" id="CHEBI:57856"/>
        <dbReference type="ChEBI" id="CHEBI:59789"/>
        <dbReference type="ChEBI" id="CHEBI:90596"/>
        <dbReference type="ChEBI" id="CHEBI:90598"/>
        <dbReference type="EC" id="2.1.1.77"/>
    </reaction>
</comment>
<feature type="active site" evidence="7">
    <location>
        <position position="86"/>
    </location>
</feature>
<evidence type="ECO:0000256" key="4">
    <source>
        <dbReference type="ARBA" id="ARBA00022603"/>
    </source>
</evidence>
<dbReference type="EMBL" id="CP007029">
    <property type="protein sequence ID" value="AHE99062.1"/>
    <property type="molecule type" value="Genomic_DNA"/>
</dbReference>
<dbReference type="KEGG" id="tti:THITH_13230"/>
<dbReference type="EC" id="2.1.1.77" evidence="7"/>
<evidence type="ECO:0000256" key="2">
    <source>
        <dbReference type="ARBA" id="ARBA00005369"/>
    </source>
</evidence>